<evidence type="ECO:0000313" key="2">
    <source>
        <dbReference type="Proteomes" id="UP000189177"/>
    </source>
</evidence>
<organism evidence="1 2">
    <name type="scientific">Thioalkalivibrio halophilus</name>
    <dbReference type="NCBI Taxonomy" id="252474"/>
    <lineage>
        <taxon>Bacteria</taxon>
        <taxon>Pseudomonadati</taxon>
        <taxon>Pseudomonadota</taxon>
        <taxon>Gammaproteobacteria</taxon>
        <taxon>Chromatiales</taxon>
        <taxon>Ectothiorhodospiraceae</taxon>
        <taxon>Thioalkalivibrio</taxon>
    </lineage>
</organism>
<dbReference type="RefSeq" id="WP_077244256.1">
    <property type="nucleotide sequence ID" value="NZ_MUZR01000024.1"/>
</dbReference>
<dbReference type="EMBL" id="MUZR01000024">
    <property type="protein sequence ID" value="OOC10042.1"/>
    <property type="molecule type" value="Genomic_DNA"/>
</dbReference>
<dbReference type="STRING" id="252474.B1A74_07605"/>
<proteinExistence type="predicted"/>
<protein>
    <submittedName>
        <fullName evidence="1">Uncharacterized protein</fullName>
    </submittedName>
</protein>
<reference evidence="1 2" key="1">
    <citation type="submission" date="2017-02" db="EMBL/GenBank/DDBJ databases">
        <title>Genomic diversity within the haloalkaliphilic genus Thioalkalivibrio.</title>
        <authorList>
            <person name="Ahn A.-C."/>
            <person name="Meier-Kolthoff J."/>
            <person name="Overmars L."/>
            <person name="Richter M."/>
            <person name="Woyke T."/>
            <person name="Sorokin D.Y."/>
            <person name="Muyzer G."/>
        </authorList>
    </citation>
    <scope>NUCLEOTIDE SEQUENCE [LARGE SCALE GENOMIC DNA]</scope>
    <source>
        <strain evidence="1 2">HL17</strain>
    </source>
</reference>
<dbReference type="AlphaFoldDB" id="A0A1V2ZY69"/>
<keyword evidence="2" id="KW-1185">Reference proteome</keyword>
<comment type="caution">
    <text evidence="1">The sequence shown here is derived from an EMBL/GenBank/DDBJ whole genome shotgun (WGS) entry which is preliminary data.</text>
</comment>
<sequence length="81" mass="9179">MRKGFSNAREIMAAVDRREAVYWTSLRYPVHKDHLGQYFIGEGPGMIGLTWADGVTLNGRLEDFFVLTGEEHSTLCPNIVH</sequence>
<evidence type="ECO:0000313" key="1">
    <source>
        <dbReference type="EMBL" id="OOC10042.1"/>
    </source>
</evidence>
<accession>A0A1V2ZY69</accession>
<name>A0A1V2ZY69_9GAMM</name>
<dbReference type="Proteomes" id="UP000189177">
    <property type="component" value="Unassembled WGS sequence"/>
</dbReference>
<dbReference type="OrthoDB" id="7858276at2"/>
<gene>
    <name evidence="1" type="ORF">B1A74_07605</name>
</gene>